<dbReference type="InterPro" id="IPR024072">
    <property type="entry name" value="DHFR-like_dom_sf"/>
</dbReference>
<dbReference type="GO" id="GO:0009231">
    <property type="term" value="P:riboflavin biosynthetic process"/>
    <property type="evidence" value="ECO:0007669"/>
    <property type="project" value="InterPro"/>
</dbReference>
<dbReference type="SUPFAM" id="SSF53597">
    <property type="entry name" value="Dihydrofolate reductase-like"/>
    <property type="match status" value="1"/>
</dbReference>
<protein>
    <submittedName>
        <fullName evidence="5">RibD family protein</fullName>
    </submittedName>
</protein>
<proteinExistence type="predicted"/>
<dbReference type="PANTHER" id="PTHR38011:SF7">
    <property type="entry name" value="2,5-DIAMINO-6-RIBOSYLAMINO-4(3H)-PYRIMIDINONE 5'-PHOSPHATE REDUCTASE"/>
    <property type="match status" value="1"/>
</dbReference>
<evidence type="ECO:0000256" key="1">
    <source>
        <dbReference type="ARBA" id="ARBA00005104"/>
    </source>
</evidence>
<dbReference type="PANTHER" id="PTHR38011">
    <property type="entry name" value="DIHYDROFOLATE REDUCTASE FAMILY PROTEIN (AFU_ORTHOLOGUE AFUA_8G06820)"/>
    <property type="match status" value="1"/>
</dbReference>
<dbReference type="Gene3D" id="3.40.430.10">
    <property type="entry name" value="Dihydrofolate Reductase, subunit A"/>
    <property type="match status" value="1"/>
</dbReference>
<accession>A0A9D2LCM6</accession>
<sequence length="246" mass="27059">MSRPKIICHMHTLLNGKIDGIANPTTVGMRSQKLYFDLILGEDRFYTGHRGWLSGSGTSRAILGDAAERELAEPAEPVPAGDFIAEPDAPMYYFAVDRSGQLAWDRRSFTYFDAEPHIVELIPASVSDAFKAHLRSVGVSYILAGEEHLDMAEAVRKIGEIFDVDELILGGGGTLNWSMVRDGLCDEISLVLMPTADGENHTNSLFEANEKYSAPVPIEFALKNVEPLEDGSVWLRYDVQGPIDTA</sequence>
<evidence type="ECO:0000313" key="5">
    <source>
        <dbReference type="EMBL" id="HJB10179.1"/>
    </source>
</evidence>
<evidence type="ECO:0000259" key="4">
    <source>
        <dbReference type="Pfam" id="PF01872"/>
    </source>
</evidence>
<dbReference type="GO" id="GO:0008703">
    <property type="term" value="F:5-amino-6-(5-phosphoribosylamino)uracil reductase activity"/>
    <property type="evidence" value="ECO:0007669"/>
    <property type="project" value="InterPro"/>
</dbReference>
<reference evidence="5" key="1">
    <citation type="journal article" date="2021" name="PeerJ">
        <title>Extensive microbial diversity within the chicken gut microbiome revealed by metagenomics and culture.</title>
        <authorList>
            <person name="Gilroy R."/>
            <person name="Ravi A."/>
            <person name="Getino M."/>
            <person name="Pursley I."/>
            <person name="Horton D.L."/>
            <person name="Alikhan N.F."/>
            <person name="Baker D."/>
            <person name="Gharbi K."/>
            <person name="Hall N."/>
            <person name="Watson M."/>
            <person name="Adriaenssens E.M."/>
            <person name="Foster-Nyarko E."/>
            <person name="Jarju S."/>
            <person name="Secka A."/>
            <person name="Antonio M."/>
            <person name="Oren A."/>
            <person name="Chaudhuri R.R."/>
            <person name="La Ragione R."/>
            <person name="Hildebrand F."/>
            <person name="Pallen M.J."/>
        </authorList>
    </citation>
    <scope>NUCLEOTIDE SEQUENCE</scope>
    <source>
        <strain evidence="5">ChiHjej13B12-24818</strain>
    </source>
</reference>
<reference evidence="5" key="2">
    <citation type="submission" date="2021-04" db="EMBL/GenBank/DDBJ databases">
        <authorList>
            <person name="Gilroy R."/>
        </authorList>
    </citation>
    <scope>NUCLEOTIDE SEQUENCE</scope>
    <source>
        <strain evidence="5">ChiHjej13B12-24818</strain>
    </source>
</reference>
<keyword evidence="3" id="KW-0560">Oxidoreductase</keyword>
<dbReference type="AlphaFoldDB" id="A0A9D2LCM6"/>
<evidence type="ECO:0000256" key="3">
    <source>
        <dbReference type="ARBA" id="ARBA00023002"/>
    </source>
</evidence>
<organism evidence="5 6">
    <name type="scientific">Candidatus Brachybacterium merdavium</name>
    <dbReference type="NCBI Taxonomy" id="2838513"/>
    <lineage>
        <taxon>Bacteria</taxon>
        <taxon>Bacillati</taxon>
        <taxon>Actinomycetota</taxon>
        <taxon>Actinomycetes</taxon>
        <taxon>Micrococcales</taxon>
        <taxon>Dermabacteraceae</taxon>
        <taxon>Brachybacterium</taxon>
    </lineage>
</organism>
<dbReference type="Pfam" id="PF01872">
    <property type="entry name" value="RibD_C"/>
    <property type="match status" value="1"/>
</dbReference>
<dbReference type="EMBL" id="DWZH01000044">
    <property type="protein sequence ID" value="HJB10179.1"/>
    <property type="molecule type" value="Genomic_DNA"/>
</dbReference>
<comment type="pathway">
    <text evidence="1">Cofactor biosynthesis; riboflavin biosynthesis.</text>
</comment>
<comment type="caution">
    <text evidence="5">The sequence shown here is derived from an EMBL/GenBank/DDBJ whole genome shotgun (WGS) entry which is preliminary data.</text>
</comment>
<evidence type="ECO:0000313" key="6">
    <source>
        <dbReference type="Proteomes" id="UP000823823"/>
    </source>
</evidence>
<dbReference type="Proteomes" id="UP000823823">
    <property type="component" value="Unassembled WGS sequence"/>
</dbReference>
<evidence type="ECO:0000256" key="2">
    <source>
        <dbReference type="ARBA" id="ARBA00022857"/>
    </source>
</evidence>
<dbReference type="InterPro" id="IPR050765">
    <property type="entry name" value="Riboflavin_Biosynth_HTPR"/>
</dbReference>
<gene>
    <name evidence="5" type="ORF">H9786_06560</name>
</gene>
<dbReference type="InterPro" id="IPR002734">
    <property type="entry name" value="RibDG_C"/>
</dbReference>
<feature type="domain" description="Bacterial bifunctional deaminase-reductase C-terminal" evidence="4">
    <location>
        <begin position="133"/>
        <end position="228"/>
    </location>
</feature>
<name>A0A9D2LCM6_9MICO</name>
<keyword evidence="2" id="KW-0521">NADP</keyword>